<dbReference type="InterPro" id="IPR011908">
    <property type="entry name" value="LipoPS_heptosylTferase-I"/>
</dbReference>
<keyword evidence="3" id="KW-1003">Cell membrane</keyword>
<evidence type="ECO:0000256" key="8">
    <source>
        <dbReference type="ARBA" id="ARBA00023136"/>
    </source>
</evidence>
<keyword evidence="15" id="KW-1185">Reference proteome</keyword>
<evidence type="ECO:0000313" key="15">
    <source>
        <dbReference type="Proteomes" id="UP001210261"/>
    </source>
</evidence>
<organism evidence="14 15">
    <name type="scientific">Helicobacter ibis</name>
    <dbReference type="NCBI Taxonomy" id="2962633"/>
    <lineage>
        <taxon>Bacteria</taxon>
        <taxon>Pseudomonadati</taxon>
        <taxon>Campylobacterota</taxon>
        <taxon>Epsilonproteobacteria</taxon>
        <taxon>Campylobacterales</taxon>
        <taxon>Helicobacteraceae</taxon>
        <taxon>Helicobacter</taxon>
    </lineage>
</organism>
<protein>
    <recommendedName>
        <fullName evidence="11">Lipopolysaccharide heptosyltransferase 1</fullName>
        <ecNumber evidence="10">2.4.99.23</ecNumber>
    </recommendedName>
    <alternativeName>
        <fullName evidence="12">ADP-heptose:lipopolysaccharide heptosyltransferase I</fullName>
    </alternativeName>
</protein>
<keyword evidence="6" id="KW-0808">Transferase</keyword>
<evidence type="ECO:0000256" key="4">
    <source>
        <dbReference type="ARBA" id="ARBA00022519"/>
    </source>
</evidence>
<dbReference type="PANTHER" id="PTHR30160:SF19">
    <property type="entry name" value="LIPOPOLYSACCHARIDE HEPTOSYLTRANSFERASE 1"/>
    <property type="match status" value="1"/>
</dbReference>
<proteinExistence type="inferred from homology"/>
<evidence type="ECO:0000256" key="9">
    <source>
        <dbReference type="ARBA" id="ARBA00043995"/>
    </source>
</evidence>
<dbReference type="InterPro" id="IPR002201">
    <property type="entry name" value="Glyco_trans_9"/>
</dbReference>
<keyword evidence="8" id="KW-0472">Membrane</keyword>
<evidence type="ECO:0000256" key="7">
    <source>
        <dbReference type="ARBA" id="ARBA00022985"/>
    </source>
</evidence>
<dbReference type="EC" id="2.4.99.23" evidence="10"/>
<keyword evidence="7" id="KW-0448">Lipopolysaccharide biosynthesis</keyword>
<dbReference type="CDD" id="cd03789">
    <property type="entry name" value="GT9_LPS_heptosyltransferase"/>
    <property type="match status" value="1"/>
</dbReference>
<dbReference type="RefSeq" id="WP_271020753.1">
    <property type="nucleotide sequence ID" value="NZ_JAQHXR010000001.1"/>
</dbReference>
<evidence type="ECO:0000313" key="14">
    <source>
        <dbReference type="EMBL" id="MDA3968464.1"/>
    </source>
</evidence>
<reference evidence="14 15" key="1">
    <citation type="submission" date="2023-01" db="EMBL/GenBank/DDBJ databases">
        <title>Description of Helicobacter ibis sp. nov. isolated from faecal droppings of black-faced ibis (Theristicus melanopis).</title>
        <authorList>
            <person name="Lopez-Cantillo M."/>
            <person name="Vidal-Veuthey B."/>
            <person name="Mella A."/>
            <person name="De La Haba R."/>
            <person name="Collado L."/>
        </authorList>
    </citation>
    <scope>NUCLEOTIDE SEQUENCE [LARGE SCALE GENOMIC DNA]</scope>
    <source>
        <strain evidence="14 15">A82</strain>
    </source>
</reference>
<dbReference type="Pfam" id="PF01075">
    <property type="entry name" value="Glyco_transf_9"/>
    <property type="match status" value="1"/>
</dbReference>
<evidence type="ECO:0000256" key="6">
    <source>
        <dbReference type="ARBA" id="ARBA00022679"/>
    </source>
</evidence>
<evidence type="ECO:0000256" key="5">
    <source>
        <dbReference type="ARBA" id="ARBA00022676"/>
    </source>
</evidence>
<name>A0ABT4VCN4_9HELI</name>
<evidence type="ECO:0000256" key="3">
    <source>
        <dbReference type="ARBA" id="ARBA00022475"/>
    </source>
</evidence>
<dbReference type="NCBIfam" id="TIGR02193">
    <property type="entry name" value="heptsyl_trn_I"/>
    <property type="match status" value="1"/>
</dbReference>
<evidence type="ECO:0000256" key="1">
    <source>
        <dbReference type="ARBA" id="ARBA00004515"/>
    </source>
</evidence>
<comment type="pathway">
    <text evidence="2">Bacterial outer membrane biogenesis; LPS core biosynthesis.</text>
</comment>
<comment type="caution">
    <text evidence="14">The sequence shown here is derived from an EMBL/GenBank/DDBJ whole genome shotgun (WGS) entry which is preliminary data.</text>
</comment>
<keyword evidence="4" id="KW-0997">Cell inner membrane</keyword>
<dbReference type="SUPFAM" id="SSF53756">
    <property type="entry name" value="UDP-Glycosyltransferase/glycogen phosphorylase"/>
    <property type="match status" value="1"/>
</dbReference>
<comment type="similarity">
    <text evidence="9">Belongs to the glycosyltransferase 9 family.</text>
</comment>
<comment type="subcellular location">
    <subcellularLocation>
        <location evidence="1">Cell inner membrane</location>
        <topology evidence="1">Peripheral membrane protein</topology>
        <orientation evidence="1">Cytoplasmic side</orientation>
    </subcellularLocation>
</comment>
<gene>
    <name evidence="14" type="primary">waaC</name>
    <name evidence="14" type="ORF">PF021_02110</name>
</gene>
<sequence>MLRIAIIRLSAMGDIIHSVSILPHLLEGLVKQHKQIHISWYVDSAFSDILEDSPNINTLIKIPLKQCIKDKNIKELYKIYKELKSHKYDVVLDFQGLIKSALIGKILQSKEFVGFNKNSIKEPIASIFYTKKIDIPYEKHILLRNATLAFRAFNLTPPSLEVLLKTKPFLGFKEHNFNINEDTKILLALETSKKNKTYNLESYLKLVQLFNQINIKPILLSYETKIDSSDNYYNIHAPKLESIKSLISQMNLVIGGDTGIVHLAWALNIPSITLFGATPSSRFSLTTPKNLHIQANKNANYDKNDFSINDILPREIFDLSLKILNERQQ</sequence>
<keyword evidence="5" id="KW-0328">Glycosyltransferase</keyword>
<evidence type="ECO:0000256" key="13">
    <source>
        <dbReference type="ARBA" id="ARBA00049201"/>
    </source>
</evidence>
<evidence type="ECO:0000256" key="2">
    <source>
        <dbReference type="ARBA" id="ARBA00004713"/>
    </source>
</evidence>
<dbReference type="PANTHER" id="PTHR30160">
    <property type="entry name" value="TETRAACYLDISACCHARIDE 4'-KINASE-RELATED"/>
    <property type="match status" value="1"/>
</dbReference>
<evidence type="ECO:0000256" key="10">
    <source>
        <dbReference type="ARBA" id="ARBA00044041"/>
    </source>
</evidence>
<evidence type="ECO:0000256" key="11">
    <source>
        <dbReference type="ARBA" id="ARBA00044190"/>
    </source>
</evidence>
<dbReference type="Proteomes" id="UP001210261">
    <property type="component" value="Unassembled WGS sequence"/>
</dbReference>
<accession>A0ABT4VCN4</accession>
<comment type="catalytic activity">
    <reaction evidence="13">
        <text>an alpha-Kdo-(2-&gt;4)-alpha-Kdo-(2-&gt;6)-lipid A + ADP-L-glycero-beta-D-manno-heptose = an L-alpha-D-Hep-(1-&gt;5)-[alpha-Kdo-(2-&gt;4)]-alpha-Kdo-(2-&gt;6)-lipid A + ADP + H(+)</text>
        <dbReference type="Rhea" id="RHEA:74067"/>
        <dbReference type="ChEBI" id="CHEBI:15378"/>
        <dbReference type="ChEBI" id="CHEBI:61506"/>
        <dbReference type="ChEBI" id="CHEBI:176431"/>
        <dbReference type="ChEBI" id="CHEBI:193068"/>
        <dbReference type="ChEBI" id="CHEBI:456216"/>
        <dbReference type="EC" id="2.4.99.23"/>
    </reaction>
</comment>
<dbReference type="Gene3D" id="3.40.50.2000">
    <property type="entry name" value="Glycogen Phosphorylase B"/>
    <property type="match status" value="2"/>
</dbReference>
<dbReference type="EMBL" id="JAQHXR010000001">
    <property type="protein sequence ID" value="MDA3968464.1"/>
    <property type="molecule type" value="Genomic_DNA"/>
</dbReference>
<evidence type="ECO:0000256" key="12">
    <source>
        <dbReference type="ARBA" id="ARBA00044330"/>
    </source>
</evidence>
<dbReference type="InterPro" id="IPR051199">
    <property type="entry name" value="LPS_LOS_Heptosyltrfase"/>
</dbReference>